<dbReference type="InterPro" id="IPR027417">
    <property type="entry name" value="P-loop_NTPase"/>
</dbReference>
<dbReference type="Gene3D" id="3.80.10.10">
    <property type="entry name" value="Ribonuclease Inhibitor"/>
    <property type="match status" value="1"/>
</dbReference>
<dbReference type="InterPro" id="IPR056789">
    <property type="entry name" value="LRR_R13L1-DRL21"/>
</dbReference>
<dbReference type="GO" id="GO:0005524">
    <property type="term" value="F:ATP binding"/>
    <property type="evidence" value="ECO:0007669"/>
    <property type="project" value="UniProtKB-KW"/>
</dbReference>
<evidence type="ECO:0000256" key="3">
    <source>
        <dbReference type="ARBA" id="ARBA00022737"/>
    </source>
</evidence>
<evidence type="ECO:0000256" key="2">
    <source>
        <dbReference type="ARBA" id="ARBA00022614"/>
    </source>
</evidence>
<feature type="domain" description="Disease resistance N-terminal" evidence="8">
    <location>
        <begin position="21"/>
        <end position="93"/>
    </location>
</feature>
<dbReference type="PANTHER" id="PTHR36766">
    <property type="entry name" value="PLANT BROAD-SPECTRUM MILDEW RESISTANCE PROTEIN RPW8"/>
    <property type="match status" value="1"/>
</dbReference>
<dbReference type="Pfam" id="PF23559">
    <property type="entry name" value="WHD_DRP"/>
    <property type="match status" value="1"/>
</dbReference>
<keyword evidence="5" id="KW-0611">Plant defense</keyword>
<organism evidence="11 12">
    <name type="scientific">Buddleja alternifolia</name>
    <dbReference type="NCBI Taxonomy" id="168488"/>
    <lineage>
        <taxon>Eukaryota</taxon>
        <taxon>Viridiplantae</taxon>
        <taxon>Streptophyta</taxon>
        <taxon>Embryophyta</taxon>
        <taxon>Tracheophyta</taxon>
        <taxon>Spermatophyta</taxon>
        <taxon>Magnoliopsida</taxon>
        <taxon>eudicotyledons</taxon>
        <taxon>Gunneridae</taxon>
        <taxon>Pentapetalae</taxon>
        <taxon>asterids</taxon>
        <taxon>lamiids</taxon>
        <taxon>Lamiales</taxon>
        <taxon>Scrophulariaceae</taxon>
        <taxon>Buddlejeae</taxon>
        <taxon>Buddleja</taxon>
    </lineage>
</organism>
<dbReference type="Pfam" id="PF00931">
    <property type="entry name" value="NB-ARC"/>
    <property type="match status" value="1"/>
</dbReference>
<dbReference type="GO" id="GO:0051707">
    <property type="term" value="P:response to other organism"/>
    <property type="evidence" value="ECO:0007669"/>
    <property type="project" value="UniProtKB-ARBA"/>
</dbReference>
<dbReference type="InterPro" id="IPR041118">
    <property type="entry name" value="Rx_N"/>
</dbReference>
<keyword evidence="3" id="KW-0677">Repeat</keyword>
<dbReference type="Pfam" id="PF25019">
    <property type="entry name" value="LRR_R13L1-DRL21"/>
    <property type="match status" value="1"/>
</dbReference>
<evidence type="ECO:0000256" key="6">
    <source>
        <dbReference type="ARBA" id="ARBA00022840"/>
    </source>
</evidence>
<dbReference type="Proteomes" id="UP000826271">
    <property type="component" value="Unassembled WGS sequence"/>
</dbReference>
<evidence type="ECO:0000259" key="8">
    <source>
        <dbReference type="Pfam" id="PF18052"/>
    </source>
</evidence>
<evidence type="ECO:0000256" key="4">
    <source>
        <dbReference type="ARBA" id="ARBA00022741"/>
    </source>
</evidence>
<dbReference type="Pfam" id="PF18052">
    <property type="entry name" value="Rx_N"/>
    <property type="match status" value="1"/>
</dbReference>
<feature type="domain" description="NB-ARC" evidence="7">
    <location>
        <begin position="202"/>
        <end position="361"/>
    </location>
</feature>
<dbReference type="InterPro" id="IPR042197">
    <property type="entry name" value="Apaf_helical"/>
</dbReference>
<evidence type="ECO:0000256" key="1">
    <source>
        <dbReference type="ARBA" id="ARBA00008894"/>
    </source>
</evidence>
<keyword evidence="6" id="KW-0067">ATP-binding</keyword>
<protein>
    <recommendedName>
        <fullName evidence="13">Disease resistance protein RGA3</fullName>
    </recommendedName>
</protein>
<dbReference type="Gene3D" id="3.40.50.300">
    <property type="entry name" value="P-loop containing nucleotide triphosphate hydrolases"/>
    <property type="match status" value="1"/>
</dbReference>
<feature type="domain" description="R13L1/DRL21-like LRR repeat region" evidence="10">
    <location>
        <begin position="716"/>
        <end position="837"/>
    </location>
</feature>
<dbReference type="InterPro" id="IPR003591">
    <property type="entry name" value="Leu-rich_rpt_typical-subtyp"/>
</dbReference>
<feature type="domain" description="Disease resistance protein winged helix" evidence="9">
    <location>
        <begin position="445"/>
        <end position="517"/>
    </location>
</feature>
<evidence type="ECO:0000313" key="11">
    <source>
        <dbReference type="EMBL" id="KAG8384010.1"/>
    </source>
</evidence>
<dbReference type="AlphaFoldDB" id="A0AAV6XXS5"/>
<dbReference type="InterPro" id="IPR036388">
    <property type="entry name" value="WH-like_DNA-bd_sf"/>
</dbReference>
<dbReference type="EMBL" id="WHWC01000004">
    <property type="protein sequence ID" value="KAG8384010.1"/>
    <property type="molecule type" value="Genomic_DNA"/>
</dbReference>
<dbReference type="SUPFAM" id="SSF52058">
    <property type="entry name" value="L domain-like"/>
    <property type="match status" value="1"/>
</dbReference>
<dbReference type="SUPFAM" id="SSF52540">
    <property type="entry name" value="P-loop containing nucleoside triphosphate hydrolases"/>
    <property type="match status" value="1"/>
</dbReference>
<accession>A0AAV6XXS5</accession>
<comment type="caution">
    <text evidence="11">The sequence shown here is derived from an EMBL/GenBank/DDBJ whole genome shotgun (WGS) entry which is preliminary data.</text>
</comment>
<proteinExistence type="inferred from homology"/>
<dbReference type="InterPro" id="IPR001611">
    <property type="entry name" value="Leu-rich_rpt"/>
</dbReference>
<sequence length="967" mass="109976">MSDAIITGILTQLWKIMEGQIFRKESRLAWGVEKEVKKLSSSLLSIKAVVVDAEKRQVMDESVKVWLEKLKDVLYDADDVLDEWMLMGEIPKKQSSPTYKTAVRSFLTLPCLGSSSRVALRHGIALKIKEINGRLDVIAVEKDRYKFDVLMGGGSECPDHKLKSTSFIDDVVSEAHGRDLDMNALLDNLLLLSSGKNNNNQEKEGLNIISIVGMGGIGKTTLAQLVYNSSTVTQHFDTKIWVCVPEAKPFDEVRIAKAILKDIEGSAPNLFELETAARKIRQSLQGRKYLLVLDDIWTEDCREWEQIFNSLSTGAAGSTILATTRNERAAKLIGGNYELHLGELSGQDSWALFCKLAFPERKREEREELEAVGKKIAEKCRGLPLAVKTVASLMRFKSTLRDWEDVLSSEFWELKGRAKGLLPPLVLSYYDLPSILKRCFLFCALFPKDHLIEANNLIKLWMAQGYLSSSENVEMEVKGEEYLQNLAMRSFFQVLEKTKDGKKILSIKMHDMVHHFAQYLTKNEFSTIELVHNDLEWRMEWSRKRARHLTLIRAEHTRFPTVPKVDKLFTFWVQSFYDSPPIISQLDKIEPEFFCHLASLKALDLSRNMIGELPKEIERMTKLKYLNLSHNLFWELPSSLCDLYNLQTLQLSACDHLRKLPRPIGKLIKLRHLEIDGTDSLKTLPKGIGKLISLHTLSKFVITRGNNKEDAETCGLGDLRYLNYLRGCLKIEGLGFAVDADEAKKAELVKKNHLSDLHLDFSPLIQASSQDEVIDALELHENLQTLHISSFGGTGLSNWITELTNLHSLFLQNCQYCTNLPPLGKLPSLVTLNLEGMNTVKFIGLEFLGMHDNAMNGEGRSSGSTAFPKLEKLVIIKMERWEEWDLNSKNNGIQDEDSIKIMPRLRCLKISQCSKLKVLPPLILHETPIKKLRIHNCPPLQQLYHKETGEEWSKISHIKNIRISQKS</sequence>
<evidence type="ECO:0000259" key="7">
    <source>
        <dbReference type="Pfam" id="PF00931"/>
    </source>
</evidence>
<dbReference type="Gene3D" id="1.20.5.4130">
    <property type="match status" value="1"/>
</dbReference>
<dbReference type="GO" id="GO:0043531">
    <property type="term" value="F:ADP binding"/>
    <property type="evidence" value="ECO:0007669"/>
    <property type="project" value="InterPro"/>
</dbReference>
<name>A0AAV6XXS5_9LAMI</name>
<gene>
    <name evidence="11" type="ORF">BUALT_Bualt04G0073600</name>
</gene>
<dbReference type="PROSITE" id="PS51450">
    <property type="entry name" value="LRR"/>
    <property type="match status" value="2"/>
</dbReference>
<evidence type="ECO:0000259" key="10">
    <source>
        <dbReference type="Pfam" id="PF25019"/>
    </source>
</evidence>
<keyword evidence="2" id="KW-0433">Leucine-rich repeat</keyword>
<dbReference type="InterPro" id="IPR038005">
    <property type="entry name" value="RX-like_CC"/>
</dbReference>
<keyword evidence="12" id="KW-1185">Reference proteome</keyword>
<evidence type="ECO:0000313" key="12">
    <source>
        <dbReference type="Proteomes" id="UP000826271"/>
    </source>
</evidence>
<dbReference type="Pfam" id="PF13855">
    <property type="entry name" value="LRR_8"/>
    <property type="match status" value="1"/>
</dbReference>
<dbReference type="InterPro" id="IPR032675">
    <property type="entry name" value="LRR_dom_sf"/>
</dbReference>
<dbReference type="InterPro" id="IPR058922">
    <property type="entry name" value="WHD_DRP"/>
</dbReference>
<dbReference type="CDD" id="cd14798">
    <property type="entry name" value="RX-CC_like"/>
    <property type="match status" value="1"/>
</dbReference>
<reference evidence="11" key="1">
    <citation type="submission" date="2019-10" db="EMBL/GenBank/DDBJ databases">
        <authorList>
            <person name="Zhang R."/>
            <person name="Pan Y."/>
            <person name="Wang J."/>
            <person name="Ma R."/>
            <person name="Yu S."/>
        </authorList>
    </citation>
    <scope>NUCLEOTIDE SEQUENCE</scope>
    <source>
        <strain evidence="11">LA-IB0</strain>
        <tissue evidence="11">Leaf</tissue>
    </source>
</reference>
<dbReference type="Gene3D" id="1.10.10.10">
    <property type="entry name" value="Winged helix-like DNA-binding domain superfamily/Winged helix DNA-binding domain"/>
    <property type="match status" value="1"/>
</dbReference>
<dbReference type="PRINTS" id="PR00364">
    <property type="entry name" value="DISEASERSIST"/>
</dbReference>
<dbReference type="FunFam" id="1.10.10.10:FF:000322">
    <property type="entry name" value="Probable disease resistance protein At1g63360"/>
    <property type="match status" value="1"/>
</dbReference>
<dbReference type="GO" id="GO:0006952">
    <property type="term" value="P:defense response"/>
    <property type="evidence" value="ECO:0007669"/>
    <property type="project" value="UniProtKB-KW"/>
</dbReference>
<keyword evidence="4" id="KW-0547">Nucleotide-binding</keyword>
<dbReference type="InterPro" id="IPR002182">
    <property type="entry name" value="NB-ARC"/>
</dbReference>
<evidence type="ECO:0000259" key="9">
    <source>
        <dbReference type="Pfam" id="PF23559"/>
    </source>
</evidence>
<dbReference type="SMART" id="SM00369">
    <property type="entry name" value="LRR_TYP"/>
    <property type="match status" value="2"/>
</dbReference>
<dbReference type="Gene3D" id="1.10.8.430">
    <property type="entry name" value="Helical domain of apoptotic protease-activating factors"/>
    <property type="match status" value="1"/>
</dbReference>
<dbReference type="PANTHER" id="PTHR36766:SF40">
    <property type="entry name" value="DISEASE RESISTANCE PROTEIN RGA3"/>
    <property type="match status" value="1"/>
</dbReference>
<evidence type="ECO:0000256" key="5">
    <source>
        <dbReference type="ARBA" id="ARBA00022821"/>
    </source>
</evidence>
<comment type="similarity">
    <text evidence="1">Belongs to the disease resistance NB-LRR family.</text>
</comment>
<evidence type="ECO:0008006" key="13">
    <source>
        <dbReference type="Google" id="ProtNLM"/>
    </source>
</evidence>